<dbReference type="WBParaSite" id="TMUE_1000003152.1">
    <property type="protein sequence ID" value="TMUE_1000003152.1"/>
    <property type="gene ID" value="WBGene00288130"/>
</dbReference>
<dbReference type="Gene3D" id="1.25.40.10">
    <property type="entry name" value="Tetratricopeptide repeat domain"/>
    <property type="match status" value="3"/>
</dbReference>
<dbReference type="GO" id="GO:0061512">
    <property type="term" value="P:protein localization to cilium"/>
    <property type="evidence" value="ECO:0007669"/>
    <property type="project" value="TreeGrafter"/>
</dbReference>
<dbReference type="Pfam" id="PF13181">
    <property type="entry name" value="TPR_8"/>
    <property type="match status" value="2"/>
</dbReference>
<organism evidence="5 6">
    <name type="scientific">Trichuris muris</name>
    <name type="common">Mouse whipworm</name>
    <dbReference type="NCBI Taxonomy" id="70415"/>
    <lineage>
        <taxon>Eukaryota</taxon>
        <taxon>Metazoa</taxon>
        <taxon>Ecdysozoa</taxon>
        <taxon>Nematoda</taxon>
        <taxon>Enoplea</taxon>
        <taxon>Dorylaimia</taxon>
        <taxon>Trichinellida</taxon>
        <taxon>Trichuridae</taxon>
        <taxon>Trichuris</taxon>
    </lineage>
</organism>
<evidence type="ECO:0000256" key="1">
    <source>
        <dbReference type="ARBA" id="ARBA00022737"/>
    </source>
</evidence>
<evidence type="ECO:0000256" key="2">
    <source>
        <dbReference type="ARBA" id="ARBA00022803"/>
    </source>
</evidence>
<dbReference type="WBParaSite" id="TMUE_1000003152.2">
    <property type="protein sequence ID" value="TMUE_1000003152.2"/>
    <property type="gene ID" value="WBGene00288130"/>
</dbReference>
<dbReference type="PROSITE" id="PS50005">
    <property type="entry name" value="TPR"/>
    <property type="match status" value="5"/>
</dbReference>
<proteinExistence type="inferred from homology"/>
<reference evidence="5" key="1">
    <citation type="submission" date="2014-03" db="EMBL/GenBank/DDBJ databases">
        <title>The whipworm genome and dual-species transcriptomics of an intimate host-pathogen interaction.</title>
        <authorList>
            <person name="Foth B.J."/>
            <person name="Tsai I.J."/>
            <person name="Reid A.J."/>
            <person name="Bancroft A.J."/>
            <person name="Nichol S."/>
            <person name="Tracey A."/>
            <person name="Holroyd N."/>
            <person name="Cotton J.A."/>
            <person name="Stanley E.J."/>
            <person name="Zarowiecki M."/>
            <person name="Liu J.Z."/>
            <person name="Huckvale T."/>
            <person name="Cooper P.J."/>
            <person name="Grencis R.K."/>
            <person name="Berriman M."/>
        </authorList>
    </citation>
    <scope>NUCLEOTIDE SEQUENCE [LARGE SCALE GENOMIC DNA]</scope>
    <source>
        <strain evidence="5">Edinburgh</strain>
    </source>
</reference>
<dbReference type="SUPFAM" id="SSF48452">
    <property type="entry name" value="TPR-like"/>
    <property type="match status" value="2"/>
</dbReference>
<dbReference type="AlphaFoldDB" id="A0A5S6Q876"/>
<feature type="repeat" description="TPR" evidence="4">
    <location>
        <begin position="103"/>
        <end position="136"/>
    </location>
</feature>
<evidence type="ECO:0000313" key="5">
    <source>
        <dbReference type="Proteomes" id="UP000046395"/>
    </source>
</evidence>
<keyword evidence="1" id="KW-0677">Repeat</keyword>
<keyword evidence="5" id="KW-1185">Reference proteome</keyword>
<evidence type="ECO:0000313" key="6">
    <source>
        <dbReference type="WBParaSite" id="TMUE_1000003152.1"/>
    </source>
</evidence>
<dbReference type="PANTHER" id="PTHR44186:SF1">
    <property type="entry name" value="BARDET-BIEDL SYNDROME 4 PROTEIN"/>
    <property type="match status" value="1"/>
</dbReference>
<feature type="repeat" description="TPR" evidence="4">
    <location>
        <begin position="238"/>
        <end position="271"/>
    </location>
</feature>
<feature type="repeat" description="TPR" evidence="4">
    <location>
        <begin position="170"/>
        <end position="203"/>
    </location>
</feature>
<evidence type="ECO:0000313" key="7">
    <source>
        <dbReference type="WBParaSite" id="TMUE_1000003152.2"/>
    </source>
</evidence>
<dbReference type="PANTHER" id="PTHR44186">
    <property type="match status" value="1"/>
</dbReference>
<evidence type="ECO:0000256" key="4">
    <source>
        <dbReference type="PROSITE-ProRule" id="PRU00339"/>
    </source>
</evidence>
<feature type="repeat" description="TPR" evidence="4">
    <location>
        <begin position="204"/>
        <end position="237"/>
    </location>
</feature>
<dbReference type="STRING" id="70415.A0A5S6Q876"/>
<dbReference type="GO" id="GO:0060271">
    <property type="term" value="P:cilium assembly"/>
    <property type="evidence" value="ECO:0007669"/>
    <property type="project" value="TreeGrafter"/>
</dbReference>
<comment type="similarity">
    <text evidence="3">Belongs to the BBS4 family.</text>
</comment>
<dbReference type="InterPro" id="IPR019734">
    <property type="entry name" value="TPR_rpt"/>
</dbReference>
<reference evidence="6" key="2">
    <citation type="submission" date="2019-12" db="UniProtKB">
        <authorList>
            <consortium name="WormBaseParasite"/>
        </authorList>
    </citation>
    <scope>IDENTIFICATION</scope>
</reference>
<dbReference type="Proteomes" id="UP000046395">
    <property type="component" value="Unassembled WGS sequence"/>
</dbReference>
<dbReference type="Pfam" id="PF13432">
    <property type="entry name" value="TPR_16"/>
    <property type="match status" value="2"/>
</dbReference>
<dbReference type="SMART" id="SM00028">
    <property type="entry name" value="TPR"/>
    <property type="match status" value="8"/>
</dbReference>
<sequence>MMGPLVPAKLTSNQAPTGDAFAQGNKSNPKFASFDRCNWLLHFAYVTKDWARCLSLADHILSATNNYCEYAHYVKGMVNLQLGKADESIKMLEKCLQFDRFNSSHIRQIGCSLLFTGQHERAIGVFEEALIYQPDDWAIYYWKAVCFYYMKDMSKAKDNLKLVLSHLKHEDSLILLSRILQSESSFDESIQFYKRSIEIAPENCNLQTSLGLVYLKVGNYRLALEAFGRALSLNSFHTEAVFAVGAVMHHHGDYDTALAKYRVGLKNFPDNARLWNNIGMCFYGKTKTVAAICCLKRAHYLAPLEWKILYNLGLVHLEVKQLTSAFHFLSAALQFNNSSSLLYVILAVALESLEDYPNAAHAFEKALSHDRSETFALYNYAAYLGRQGDHAGLRKWAEIFSNQLNATQASKGEVDTKIDSRLLQAAEELRKYLK</sequence>
<accession>A0A5S6Q876</accession>
<protein>
    <submittedName>
        <fullName evidence="6 7">TPR_REGION domain-containing protein</fullName>
    </submittedName>
</protein>
<name>A0A5S6Q876_TRIMR</name>
<dbReference type="GO" id="GO:0036064">
    <property type="term" value="C:ciliary basal body"/>
    <property type="evidence" value="ECO:0007669"/>
    <property type="project" value="TreeGrafter"/>
</dbReference>
<feature type="repeat" description="TPR" evidence="4">
    <location>
        <begin position="340"/>
        <end position="373"/>
    </location>
</feature>
<evidence type="ECO:0000256" key="3">
    <source>
        <dbReference type="ARBA" id="ARBA00023778"/>
    </source>
</evidence>
<keyword evidence="2 4" id="KW-0802">TPR repeat</keyword>
<dbReference type="InterPro" id="IPR011990">
    <property type="entry name" value="TPR-like_helical_dom_sf"/>
</dbReference>